<name>A0A7K1SIR5_9BACT</name>
<evidence type="ECO:0000313" key="2">
    <source>
        <dbReference type="Proteomes" id="UP000436006"/>
    </source>
</evidence>
<dbReference type="AlphaFoldDB" id="A0A7K1SIR5"/>
<comment type="caution">
    <text evidence="1">The sequence shown here is derived from an EMBL/GenBank/DDBJ whole genome shotgun (WGS) entry which is preliminary data.</text>
</comment>
<accession>A0A7K1SIR5</accession>
<dbReference type="EMBL" id="WPIN01000012">
    <property type="protein sequence ID" value="MVM33618.1"/>
    <property type="molecule type" value="Genomic_DNA"/>
</dbReference>
<keyword evidence="2" id="KW-1185">Reference proteome</keyword>
<dbReference type="RefSeq" id="WP_157588336.1">
    <property type="nucleotide sequence ID" value="NZ_WPIN01000012.1"/>
</dbReference>
<protein>
    <submittedName>
        <fullName evidence="1">Uncharacterized protein</fullName>
    </submittedName>
</protein>
<proteinExistence type="predicted"/>
<organism evidence="1 2">
    <name type="scientific">Spirosoma arboris</name>
    <dbReference type="NCBI Taxonomy" id="2682092"/>
    <lineage>
        <taxon>Bacteria</taxon>
        <taxon>Pseudomonadati</taxon>
        <taxon>Bacteroidota</taxon>
        <taxon>Cytophagia</taxon>
        <taxon>Cytophagales</taxon>
        <taxon>Cytophagaceae</taxon>
        <taxon>Spirosoma</taxon>
    </lineage>
</organism>
<evidence type="ECO:0000313" key="1">
    <source>
        <dbReference type="EMBL" id="MVM33618.1"/>
    </source>
</evidence>
<gene>
    <name evidence="1" type="ORF">GO755_26505</name>
</gene>
<sequence>MKTNFFLVVNSKGSIKALKTKPGLNWDEIAISVSLNLPTSLFQKPQLNAVIDVPDTAIQPLTIETDVANNIQGAIEQATGYEVRLTLNTTPEK</sequence>
<dbReference type="Proteomes" id="UP000436006">
    <property type="component" value="Unassembled WGS sequence"/>
</dbReference>
<reference evidence="1 2" key="1">
    <citation type="submission" date="2019-12" db="EMBL/GenBank/DDBJ databases">
        <title>Spirosoma sp. HMF4905 genome sequencing and assembly.</title>
        <authorList>
            <person name="Kang H."/>
            <person name="Cha I."/>
            <person name="Kim H."/>
            <person name="Joh K."/>
        </authorList>
    </citation>
    <scope>NUCLEOTIDE SEQUENCE [LARGE SCALE GENOMIC DNA]</scope>
    <source>
        <strain evidence="1 2">HMF4905</strain>
    </source>
</reference>